<dbReference type="PANTHER" id="PTHR46796">
    <property type="entry name" value="HTH-TYPE TRANSCRIPTIONAL ACTIVATOR RHAS-RELATED"/>
    <property type="match status" value="1"/>
</dbReference>
<dbReference type="Proteomes" id="UP000824214">
    <property type="component" value="Unassembled WGS sequence"/>
</dbReference>
<dbReference type="InterPro" id="IPR020449">
    <property type="entry name" value="Tscrpt_reg_AraC-type_HTH"/>
</dbReference>
<evidence type="ECO:0000256" key="3">
    <source>
        <dbReference type="ARBA" id="ARBA00023163"/>
    </source>
</evidence>
<dbReference type="GO" id="GO:0003700">
    <property type="term" value="F:DNA-binding transcription factor activity"/>
    <property type="evidence" value="ECO:0007669"/>
    <property type="project" value="InterPro"/>
</dbReference>
<evidence type="ECO:0000259" key="4">
    <source>
        <dbReference type="PROSITE" id="PS01124"/>
    </source>
</evidence>
<dbReference type="InterPro" id="IPR014710">
    <property type="entry name" value="RmlC-like_jellyroll"/>
</dbReference>
<dbReference type="GO" id="GO:0043565">
    <property type="term" value="F:sequence-specific DNA binding"/>
    <property type="evidence" value="ECO:0007669"/>
    <property type="project" value="InterPro"/>
</dbReference>
<dbReference type="InterPro" id="IPR013096">
    <property type="entry name" value="Cupin_2"/>
</dbReference>
<keyword evidence="2" id="KW-0238">DNA-binding</keyword>
<gene>
    <name evidence="5" type="ORF">H9942_06280</name>
</gene>
<dbReference type="SUPFAM" id="SSF46689">
    <property type="entry name" value="Homeodomain-like"/>
    <property type="match status" value="2"/>
</dbReference>
<dbReference type="InterPro" id="IPR018060">
    <property type="entry name" value="HTH_AraC"/>
</dbReference>
<protein>
    <submittedName>
        <fullName evidence="5">Helix-turn-helix domain-containing protein</fullName>
    </submittedName>
</protein>
<dbReference type="PROSITE" id="PS01124">
    <property type="entry name" value="HTH_ARAC_FAMILY_2"/>
    <property type="match status" value="1"/>
</dbReference>
<keyword evidence="3" id="KW-0804">Transcription</keyword>
<evidence type="ECO:0000313" key="6">
    <source>
        <dbReference type="Proteomes" id="UP000824214"/>
    </source>
</evidence>
<sequence length="290" mass="32689">MPAGKSQYRKGEYPTFEDYSIYAQRVVLNGEFVQHSHDFDEIVLILSGTGEHLVGQRVYSLKRGDVFVIKGETRHGFRGAKNLELVNVMYDPRILLSGEGDLRAVAGFAYLFLVQPAIAQQEEYPYAVFLDEDATETASTLCGFLIRQLEDCAGQYQVAVQYGFKTLAAYLANHYRTREDLSEKLGIFTRAVQYLQYNAARPIKLQEVAEAAAVSQRHLERVFFEVCGLSPMAYLLELRLRHASLLLRGTSKTVAEIAGECGFEDPSYFARVFKRKYGAPPNQCRNAKAL</sequence>
<reference evidence="5" key="2">
    <citation type="submission" date="2021-04" db="EMBL/GenBank/DDBJ databases">
        <authorList>
            <person name="Gilroy R."/>
        </authorList>
    </citation>
    <scope>NUCLEOTIDE SEQUENCE</scope>
    <source>
        <strain evidence="5">ChiBcolR8-3208</strain>
    </source>
</reference>
<dbReference type="AlphaFoldDB" id="A0A9D2LYP3"/>
<dbReference type="EMBL" id="DWXZ01000130">
    <property type="protein sequence ID" value="HJB37659.1"/>
    <property type="molecule type" value="Genomic_DNA"/>
</dbReference>
<dbReference type="InterPro" id="IPR050204">
    <property type="entry name" value="AraC_XylS_family_regulators"/>
</dbReference>
<dbReference type="Gene3D" id="2.60.120.10">
    <property type="entry name" value="Jelly Rolls"/>
    <property type="match status" value="1"/>
</dbReference>
<dbReference type="InterPro" id="IPR011051">
    <property type="entry name" value="RmlC_Cupin_sf"/>
</dbReference>
<evidence type="ECO:0000313" key="5">
    <source>
        <dbReference type="EMBL" id="HJB37659.1"/>
    </source>
</evidence>
<evidence type="ECO:0000256" key="2">
    <source>
        <dbReference type="ARBA" id="ARBA00023125"/>
    </source>
</evidence>
<dbReference type="SUPFAM" id="SSF51182">
    <property type="entry name" value="RmlC-like cupins"/>
    <property type="match status" value="1"/>
</dbReference>
<keyword evidence="1" id="KW-0805">Transcription regulation</keyword>
<dbReference type="PANTHER" id="PTHR46796:SF13">
    <property type="entry name" value="HTH-TYPE TRANSCRIPTIONAL ACTIVATOR RHAS"/>
    <property type="match status" value="1"/>
</dbReference>
<proteinExistence type="predicted"/>
<name>A0A9D2LYP3_9FIRM</name>
<reference evidence="5" key="1">
    <citation type="journal article" date="2021" name="PeerJ">
        <title>Extensive microbial diversity within the chicken gut microbiome revealed by metagenomics and culture.</title>
        <authorList>
            <person name="Gilroy R."/>
            <person name="Ravi A."/>
            <person name="Getino M."/>
            <person name="Pursley I."/>
            <person name="Horton D.L."/>
            <person name="Alikhan N.F."/>
            <person name="Baker D."/>
            <person name="Gharbi K."/>
            <person name="Hall N."/>
            <person name="Watson M."/>
            <person name="Adriaenssens E.M."/>
            <person name="Foster-Nyarko E."/>
            <person name="Jarju S."/>
            <person name="Secka A."/>
            <person name="Antonio M."/>
            <person name="Oren A."/>
            <person name="Chaudhuri R.R."/>
            <person name="La Ragione R."/>
            <person name="Hildebrand F."/>
            <person name="Pallen M.J."/>
        </authorList>
    </citation>
    <scope>NUCLEOTIDE SEQUENCE</scope>
    <source>
        <strain evidence="5">ChiBcolR8-3208</strain>
    </source>
</reference>
<dbReference type="Pfam" id="PF07883">
    <property type="entry name" value="Cupin_2"/>
    <property type="match status" value="1"/>
</dbReference>
<feature type="domain" description="HTH araC/xylS-type" evidence="4">
    <location>
        <begin position="189"/>
        <end position="287"/>
    </location>
</feature>
<dbReference type="InterPro" id="IPR009057">
    <property type="entry name" value="Homeodomain-like_sf"/>
</dbReference>
<organism evidence="5 6">
    <name type="scientific">Candidatus Acutalibacter ornithocaccae</name>
    <dbReference type="NCBI Taxonomy" id="2838416"/>
    <lineage>
        <taxon>Bacteria</taxon>
        <taxon>Bacillati</taxon>
        <taxon>Bacillota</taxon>
        <taxon>Clostridia</taxon>
        <taxon>Eubacteriales</taxon>
        <taxon>Acutalibacteraceae</taxon>
        <taxon>Acutalibacter</taxon>
    </lineage>
</organism>
<dbReference type="PRINTS" id="PR00032">
    <property type="entry name" value="HTHARAC"/>
</dbReference>
<dbReference type="SMART" id="SM00342">
    <property type="entry name" value="HTH_ARAC"/>
    <property type="match status" value="1"/>
</dbReference>
<evidence type="ECO:0000256" key="1">
    <source>
        <dbReference type="ARBA" id="ARBA00023015"/>
    </source>
</evidence>
<accession>A0A9D2LYP3</accession>
<dbReference type="Pfam" id="PF12833">
    <property type="entry name" value="HTH_18"/>
    <property type="match status" value="1"/>
</dbReference>
<comment type="caution">
    <text evidence="5">The sequence shown here is derived from an EMBL/GenBank/DDBJ whole genome shotgun (WGS) entry which is preliminary data.</text>
</comment>
<dbReference type="Gene3D" id="1.10.10.60">
    <property type="entry name" value="Homeodomain-like"/>
    <property type="match status" value="2"/>
</dbReference>